<dbReference type="Pfam" id="PF09588">
    <property type="entry name" value="YqaJ"/>
    <property type="match status" value="1"/>
</dbReference>
<dbReference type="GO" id="GO:0006281">
    <property type="term" value="P:DNA repair"/>
    <property type="evidence" value="ECO:0007669"/>
    <property type="project" value="UniProtKB-ARBA"/>
</dbReference>
<dbReference type="OrthoDB" id="6155932at2759"/>
<gene>
    <name evidence="4" type="primary">ALK-EXO</name>
    <name evidence="4" type="ORF">AWC38_SpisGene14153</name>
</gene>
<dbReference type="PANTHER" id="PTHR46609:SF8">
    <property type="entry name" value="YQAJ VIRAL RECOMBINASE DOMAIN-CONTAINING PROTEIN"/>
    <property type="match status" value="1"/>
</dbReference>
<keyword evidence="1" id="KW-0862">Zinc</keyword>
<evidence type="ECO:0000256" key="1">
    <source>
        <dbReference type="PROSITE-ProRule" id="PRU00325"/>
    </source>
</evidence>
<dbReference type="InterPro" id="IPR051703">
    <property type="entry name" value="NF-kappa-B_Signaling_Reg"/>
</dbReference>
<keyword evidence="1" id="KW-0863">Zinc-finger</keyword>
<sequence length="325" mass="37039">MQKEEGRSRGPAKPMYQVQDEEKNIKSTDCQCPRGKFKCSHAAALFIHGLYCLSRTDVECQWRKRKATNVLLPSVQEMFPPAKPGYRALLRDPTCKECSDLFQKLKNYGKFTGLYWLMSPEPENQSGSLPVATVDEVIFQEENLQLQGAGVQRQYFLEMVKVDWMTIEDVSGLTSGQRDNPSWQMIRKGRVTASNFGVKAVQWGDTNEPEAIKAFTMRTGLAIVETGVWLHESGVLGASPDGLVGDYSVLEVKCPYTQQDLTIEEALKSNDFCLEKRDGKTVLKCDHVYWHQVQGHIYFTKRKKCFFIVWTLKDFIALEIQRDDG</sequence>
<organism evidence="4 5">
    <name type="scientific">Stylophora pistillata</name>
    <name type="common">Smooth cauliflower coral</name>
    <dbReference type="NCBI Taxonomy" id="50429"/>
    <lineage>
        <taxon>Eukaryota</taxon>
        <taxon>Metazoa</taxon>
        <taxon>Cnidaria</taxon>
        <taxon>Anthozoa</taxon>
        <taxon>Hexacorallia</taxon>
        <taxon>Scleractinia</taxon>
        <taxon>Astrocoeniina</taxon>
        <taxon>Pocilloporidae</taxon>
        <taxon>Stylophora</taxon>
    </lineage>
</organism>
<feature type="domain" description="SWIM-type" evidence="3">
    <location>
        <begin position="16"/>
        <end position="50"/>
    </location>
</feature>
<accession>A0A2B4RW18</accession>
<keyword evidence="5" id="KW-1185">Reference proteome</keyword>
<dbReference type="AlphaFoldDB" id="A0A2B4RW18"/>
<dbReference type="GO" id="GO:0008270">
    <property type="term" value="F:zinc ion binding"/>
    <property type="evidence" value="ECO:0007669"/>
    <property type="project" value="UniProtKB-KW"/>
</dbReference>
<feature type="region of interest" description="Disordered" evidence="2">
    <location>
        <begin position="1"/>
        <end position="20"/>
    </location>
</feature>
<dbReference type="CDD" id="cd22343">
    <property type="entry name" value="PDDEXK_lambda_exonuclease-like"/>
    <property type="match status" value="1"/>
</dbReference>
<evidence type="ECO:0000313" key="4">
    <source>
        <dbReference type="EMBL" id="PFX21346.1"/>
    </source>
</evidence>
<dbReference type="EMBL" id="LSMT01000280">
    <property type="protein sequence ID" value="PFX21346.1"/>
    <property type="molecule type" value="Genomic_DNA"/>
</dbReference>
<evidence type="ECO:0000256" key="2">
    <source>
        <dbReference type="SAM" id="MobiDB-lite"/>
    </source>
</evidence>
<reference evidence="5" key="1">
    <citation type="journal article" date="2017" name="bioRxiv">
        <title>Comparative analysis of the genomes of Stylophora pistillata and Acropora digitifera provides evidence for extensive differences between species of corals.</title>
        <authorList>
            <person name="Voolstra C.R."/>
            <person name="Li Y."/>
            <person name="Liew Y.J."/>
            <person name="Baumgarten S."/>
            <person name="Zoccola D."/>
            <person name="Flot J.-F."/>
            <person name="Tambutte S."/>
            <person name="Allemand D."/>
            <person name="Aranda M."/>
        </authorList>
    </citation>
    <scope>NUCLEOTIDE SEQUENCE [LARGE SCALE GENOMIC DNA]</scope>
</reference>
<name>A0A2B4RW18_STYPI</name>
<dbReference type="Pfam" id="PF04434">
    <property type="entry name" value="SWIM"/>
    <property type="match status" value="1"/>
</dbReference>
<evidence type="ECO:0000313" key="5">
    <source>
        <dbReference type="Proteomes" id="UP000225706"/>
    </source>
</evidence>
<dbReference type="STRING" id="50429.A0A2B4RW18"/>
<proteinExistence type="predicted"/>
<keyword evidence="1" id="KW-0479">Metal-binding</keyword>
<comment type="caution">
    <text evidence="4">The sequence shown here is derived from an EMBL/GenBank/DDBJ whole genome shotgun (WGS) entry which is preliminary data.</text>
</comment>
<dbReference type="PANTHER" id="PTHR46609">
    <property type="entry name" value="EXONUCLEASE, PHAGE-TYPE/RECB, C-TERMINAL DOMAIN-CONTAINING PROTEIN"/>
    <property type="match status" value="1"/>
</dbReference>
<dbReference type="Gene3D" id="3.90.320.10">
    <property type="match status" value="1"/>
</dbReference>
<dbReference type="InterPro" id="IPR007527">
    <property type="entry name" value="Znf_SWIM"/>
</dbReference>
<dbReference type="InterPro" id="IPR011604">
    <property type="entry name" value="PDDEXK-like_dom_sf"/>
</dbReference>
<dbReference type="SUPFAM" id="SSF52980">
    <property type="entry name" value="Restriction endonuclease-like"/>
    <property type="match status" value="1"/>
</dbReference>
<protein>
    <submittedName>
        <fullName evidence="4">Alkaline nuclease</fullName>
    </submittedName>
</protein>
<dbReference type="PROSITE" id="PS50966">
    <property type="entry name" value="ZF_SWIM"/>
    <property type="match status" value="1"/>
</dbReference>
<evidence type="ECO:0000259" key="3">
    <source>
        <dbReference type="PROSITE" id="PS50966"/>
    </source>
</evidence>
<dbReference type="InterPro" id="IPR019080">
    <property type="entry name" value="YqaJ_viral_recombinase"/>
</dbReference>
<dbReference type="Proteomes" id="UP000225706">
    <property type="component" value="Unassembled WGS sequence"/>
</dbReference>
<dbReference type="InterPro" id="IPR011335">
    <property type="entry name" value="Restrct_endonuc-II-like"/>
</dbReference>